<dbReference type="Proteomes" id="UP001066276">
    <property type="component" value="Chromosome 3_2"/>
</dbReference>
<name>A0AAV7U066_PLEWA</name>
<feature type="region of interest" description="Disordered" evidence="1">
    <location>
        <begin position="180"/>
        <end position="201"/>
    </location>
</feature>
<gene>
    <name evidence="2" type="ORF">NDU88_007095</name>
</gene>
<accession>A0AAV7U066</accession>
<sequence>MSYSPAPPPTAHQATSRGTLVCRGTVVEKHCARTCCKTLDPLPARLFCWSNGGRGQGSGDGAYLNPSLRRGRLESRLETCHLRADSGSIESAVLGVGPGAAVSLQRLREEFFDRDRALICRARRHGAGANGLEAAWTSAGSPCCPGGRWGPGGPALGSRGAALKWEASAAPCERWAWPVKTPAGDTAPRLTRAGTGDRFKK</sequence>
<dbReference type="AlphaFoldDB" id="A0AAV7U066"/>
<evidence type="ECO:0000313" key="2">
    <source>
        <dbReference type="EMBL" id="KAJ1181896.1"/>
    </source>
</evidence>
<protein>
    <submittedName>
        <fullName evidence="2">Uncharacterized protein</fullName>
    </submittedName>
</protein>
<keyword evidence="3" id="KW-1185">Reference proteome</keyword>
<dbReference type="EMBL" id="JANPWB010000006">
    <property type="protein sequence ID" value="KAJ1181896.1"/>
    <property type="molecule type" value="Genomic_DNA"/>
</dbReference>
<organism evidence="2 3">
    <name type="scientific">Pleurodeles waltl</name>
    <name type="common">Iberian ribbed newt</name>
    <dbReference type="NCBI Taxonomy" id="8319"/>
    <lineage>
        <taxon>Eukaryota</taxon>
        <taxon>Metazoa</taxon>
        <taxon>Chordata</taxon>
        <taxon>Craniata</taxon>
        <taxon>Vertebrata</taxon>
        <taxon>Euteleostomi</taxon>
        <taxon>Amphibia</taxon>
        <taxon>Batrachia</taxon>
        <taxon>Caudata</taxon>
        <taxon>Salamandroidea</taxon>
        <taxon>Salamandridae</taxon>
        <taxon>Pleurodelinae</taxon>
        <taxon>Pleurodeles</taxon>
    </lineage>
</organism>
<proteinExistence type="predicted"/>
<evidence type="ECO:0000256" key="1">
    <source>
        <dbReference type="SAM" id="MobiDB-lite"/>
    </source>
</evidence>
<comment type="caution">
    <text evidence="2">The sequence shown here is derived from an EMBL/GenBank/DDBJ whole genome shotgun (WGS) entry which is preliminary data.</text>
</comment>
<reference evidence="2" key="1">
    <citation type="journal article" date="2022" name="bioRxiv">
        <title>Sequencing and chromosome-scale assembly of the giantPleurodeles waltlgenome.</title>
        <authorList>
            <person name="Brown T."/>
            <person name="Elewa A."/>
            <person name="Iarovenko S."/>
            <person name="Subramanian E."/>
            <person name="Araus A.J."/>
            <person name="Petzold A."/>
            <person name="Susuki M."/>
            <person name="Suzuki K.-i.T."/>
            <person name="Hayashi T."/>
            <person name="Toyoda A."/>
            <person name="Oliveira C."/>
            <person name="Osipova E."/>
            <person name="Leigh N.D."/>
            <person name="Simon A."/>
            <person name="Yun M.H."/>
        </authorList>
    </citation>
    <scope>NUCLEOTIDE SEQUENCE</scope>
    <source>
        <strain evidence="2">20211129_DDA</strain>
        <tissue evidence="2">Liver</tissue>
    </source>
</reference>
<evidence type="ECO:0000313" key="3">
    <source>
        <dbReference type="Proteomes" id="UP001066276"/>
    </source>
</evidence>